<dbReference type="EC" id="2.7.13.3" evidence="2"/>
<dbReference type="PANTHER" id="PTHR41523">
    <property type="entry name" value="TWO-COMPONENT SYSTEM SENSOR PROTEIN"/>
    <property type="match status" value="1"/>
</dbReference>
<evidence type="ECO:0000256" key="6">
    <source>
        <dbReference type="ARBA" id="ARBA00022777"/>
    </source>
</evidence>
<evidence type="ECO:0000256" key="7">
    <source>
        <dbReference type="ARBA" id="ARBA00022840"/>
    </source>
</evidence>
<keyword evidence="6 10" id="KW-0418">Kinase</keyword>
<organism evidence="10 11">
    <name type="scientific">Sporomusa malonica</name>
    <dbReference type="NCBI Taxonomy" id="112901"/>
    <lineage>
        <taxon>Bacteria</taxon>
        <taxon>Bacillati</taxon>
        <taxon>Bacillota</taxon>
        <taxon>Negativicutes</taxon>
        <taxon>Selenomonadales</taxon>
        <taxon>Sporomusaceae</taxon>
        <taxon>Sporomusa</taxon>
    </lineage>
</organism>
<evidence type="ECO:0000256" key="8">
    <source>
        <dbReference type="ARBA" id="ARBA00023012"/>
    </source>
</evidence>
<feature type="domain" description="Histidine kinase" evidence="9">
    <location>
        <begin position="282"/>
        <end position="476"/>
    </location>
</feature>
<dbReference type="InterPro" id="IPR022066">
    <property type="entry name" value="PdtaS_GAF"/>
</dbReference>
<dbReference type="InterPro" id="IPR036890">
    <property type="entry name" value="HATPase_C_sf"/>
</dbReference>
<dbReference type="SUPFAM" id="SSF55874">
    <property type="entry name" value="ATPase domain of HSP90 chaperone/DNA topoisomerase II/histidine kinase"/>
    <property type="match status" value="1"/>
</dbReference>
<dbReference type="InterPro" id="IPR011495">
    <property type="entry name" value="Sig_transdc_His_kin_sub2_dim/P"/>
</dbReference>
<dbReference type="EMBL" id="FWXI01000036">
    <property type="protein sequence ID" value="SMD15008.1"/>
    <property type="molecule type" value="Genomic_DNA"/>
</dbReference>
<dbReference type="Pfam" id="PF12282">
    <property type="entry name" value="GAF_PdtaS"/>
    <property type="match status" value="1"/>
</dbReference>
<accession>A0A1W2F0M1</accession>
<dbReference type="RefSeq" id="WP_245824121.1">
    <property type="nucleotide sequence ID" value="NZ_CP155572.1"/>
</dbReference>
<sequence length="491" mass="55191">MKEEYDSLVFRSLCQQYTDLNLSEVDDLENMVQQLPIIAELTGTDIFIDALLKNGVDSIVLAWVHPPGRSLYKQSVVGEIAYATKEPAVFQAFSREGIVRNVRGLSQEGVPIDQTVVPLRSRNKKVIGVIIMEKDISAEIRHEEQVEFLSQTAERLSSTLMSLTFTGFAWEEWVGNGIFVLNQKGEIIYANKNATRISKAYFPDSPLGANLMKALSFGSMQEMLDSLASPMEYKVDNSHFLFRVHPLVNYMELSGCVVSIQDVTELRQKERQLDVQSAIIREIHHRVKNNLQNVVSLLNLQKRRMGSEVVKKEFEACVARILSIARVHDVFAHQNWNSLNILDLAGYIAENLVESYTLSDQNIKISVQGQEVRIPDSQAVSVALVLNELITNSLKHGIKEVIDGEISIFVEESDGIVHMMIADTESQDSDIVLCITGEGLGLYLVKLLVCEQMGGTFQIERRTGSTIAKVSFPLYRKEEDYDSLVDTDRGR</sequence>
<dbReference type="Gene3D" id="3.30.565.10">
    <property type="entry name" value="Histidine kinase-like ATPase, C-terminal domain"/>
    <property type="match status" value="1"/>
</dbReference>
<comment type="catalytic activity">
    <reaction evidence="1">
        <text>ATP + protein L-histidine = ADP + protein N-phospho-L-histidine.</text>
        <dbReference type="EC" id="2.7.13.3"/>
    </reaction>
</comment>
<dbReference type="Gene3D" id="3.30.450.20">
    <property type="entry name" value="PAS domain"/>
    <property type="match status" value="1"/>
</dbReference>
<proteinExistence type="predicted"/>
<dbReference type="Proteomes" id="UP000192738">
    <property type="component" value="Unassembled WGS sequence"/>
</dbReference>
<evidence type="ECO:0000256" key="3">
    <source>
        <dbReference type="ARBA" id="ARBA00022553"/>
    </source>
</evidence>
<evidence type="ECO:0000256" key="4">
    <source>
        <dbReference type="ARBA" id="ARBA00022679"/>
    </source>
</evidence>
<keyword evidence="11" id="KW-1185">Reference proteome</keyword>
<keyword evidence="5" id="KW-0547">Nucleotide-binding</keyword>
<gene>
    <name evidence="10" type="ORF">SAMN04488500_13614</name>
</gene>
<dbReference type="GO" id="GO:0005524">
    <property type="term" value="F:ATP binding"/>
    <property type="evidence" value="ECO:0007669"/>
    <property type="project" value="UniProtKB-KW"/>
</dbReference>
<dbReference type="Pfam" id="PF07568">
    <property type="entry name" value="HisKA_2"/>
    <property type="match status" value="1"/>
</dbReference>
<dbReference type="InterPro" id="IPR003594">
    <property type="entry name" value="HATPase_dom"/>
</dbReference>
<evidence type="ECO:0000259" key="9">
    <source>
        <dbReference type="PROSITE" id="PS50109"/>
    </source>
</evidence>
<evidence type="ECO:0000256" key="2">
    <source>
        <dbReference type="ARBA" id="ARBA00012438"/>
    </source>
</evidence>
<dbReference type="InterPro" id="IPR038424">
    <property type="entry name" value="H_kinase_PdtaS_GAF_sf"/>
</dbReference>
<dbReference type="Gene3D" id="3.30.450.280">
    <property type="entry name" value="GAF domain"/>
    <property type="match status" value="1"/>
</dbReference>
<dbReference type="Pfam" id="PF02518">
    <property type="entry name" value="HATPase_c"/>
    <property type="match status" value="1"/>
</dbReference>
<evidence type="ECO:0000256" key="1">
    <source>
        <dbReference type="ARBA" id="ARBA00000085"/>
    </source>
</evidence>
<dbReference type="STRING" id="112901.SAMN04488500_13614"/>
<keyword evidence="4" id="KW-0808">Transferase</keyword>
<keyword evidence="8" id="KW-0902">Two-component regulatory system</keyword>
<keyword evidence="3" id="KW-0597">Phosphoprotein</keyword>
<dbReference type="InterPro" id="IPR005467">
    <property type="entry name" value="His_kinase_dom"/>
</dbReference>
<dbReference type="AlphaFoldDB" id="A0A1W2F0M1"/>
<evidence type="ECO:0000313" key="11">
    <source>
        <dbReference type="Proteomes" id="UP000192738"/>
    </source>
</evidence>
<evidence type="ECO:0000256" key="5">
    <source>
        <dbReference type="ARBA" id="ARBA00022741"/>
    </source>
</evidence>
<reference evidence="10 11" key="1">
    <citation type="submission" date="2017-04" db="EMBL/GenBank/DDBJ databases">
        <authorList>
            <person name="Afonso C.L."/>
            <person name="Miller P.J."/>
            <person name="Scott M.A."/>
            <person name="Spackman E."/>
            <person name="Goraichik I."/>
            <person name="Dimitrov K.M."/>
            <person name="Suarez D.L."/>
            <person name="Swayne D.E."/>
        </authorList>
    </citation>
    <scope>NUCLEOTIDE SEQUENCE [LARGE SCALE GENOMIC DNA]</scope>
    <source>
        <strain evidence="10 11">DSM 5090</strain>
    </source>
</reference>
<dbReference type="PANTHER" id="PTHR41523:SF8">
    <property type="entry name" value="ETHYLENE RESPONSE SENSOR PROTEIN"/>
    <property type="match status" value="1"/>
</dbReference>
<protein>
    <recommendedName>
        <fullName evidence="2">histidine kinase</fullName>
        <ecNumber evidence="2">2.7.13.3</ecNumber>
    </recommendedName>
</protein>
<dbReference type="GO" id="GO:0004673">
    <property type="term" value="F:protein histidine kinase activity"/>
    <property type="evidence" value="ECO:0007669"/>
    <property type="project" value="UniProtKB-EC"/>
</dbReference>
<name>A0A1W2F0M1_9FIRM</name>
<evidence type="ECO:0000313" key="10">
    <source>
        <dbReference type="EMBL" id="SMD15008.1"/>
    </source>
</evidence>
<keyword evidence="7" id="KW-0067">ATP-binding</keyword>
<dbReference type="GO" id="GO:0000160">
    <property type="term" value="P:phosphorelay signal transduction system"/>
    <property type="evidence" value="ECO:0007669"/>
    <property type="project" value="UniProtKB-KW"/>
</dbReference>
<dbReference type="PROSITE" id="PS50109">
    <property type="entry name" value="HIS_KIN"/>
    <property type="match status" value="1"/>
</dbReference>